<sequence>MPRRRIGGRVAGSAAFAQGKTSNPTSATTLRKNGKTLFIYANGSCNRTAAKLNKSKKQPVIRSTDKKIIKL</sequence>
<evidence type="ECO:0000256" key="1">
    <source>
        <dbReference type="SAM" id="MobiDB-lite"/>
    </source>
</evidence>
<evidence type="ECO:0000313" key="2">
    <source>
        <dbReference type="EMBL" id="VFU08655.1"/>
    </source>
</evidence>
<feature type="region of interest" description="Disordered" evidence="1">
    <location>
        <begin position="1"/>
        <end position="29"/>
    </location>
</feature>
<accession>A0A4U8YZK6</accession>
<proteinExistence type="predicted"/>
<gene>
    <name evidence="2" type="ORF">MTUNDRAET4_1762</name>
</gene>
<dbReference type="AlphaFoldDB" id="A0A4U8YZK6"/>
<feature type="compositionally biased region" description="Polar residues" evidence="1">
    <location>
        <begin position="19"/>
        <end position="29"/>
    </location>
</feature>
<evidence type="ECO:0000313" key="3">
    <source>
        <dbReference type="Proteomes" id="UP000294360"/>
    </source>
</evidence>
<reference evidence="2 3" key="1">
    <citation type="submission" date="2019-03" db="EMBL/GenBank/DDBJ databases">
        <authorList>
            <person name="Kox A.R. M."/>
        </authorList>
    </citation>
    <scope>NUCLEOTIDE SEQUENCE [LARGE SCALE GENOMIC DNA]</scope>
    <source>
        <strain evidence="2">MTUNDRAET4 annotated genome</strain>
    </source>
</reference>
<dbReference type="Proteomes" id="UP000294360">
    <property type="component" value="Chromosome"/>
</dbReference>
<protein>
    <submittedName>
        <fullName evidence="2">Uncharacterized protein</fullName>
    </submittedName>
</protein>
<dbReference type="EMBL" id="LR536450">
    <property type="protein sequence ID" value="VFU08655.1"/>
    <property type="molecule type" value="Genomic_DNA"/>
</dbReference>
<dbReference type="KEGG" id="mtun:MTUNDRAET4_1762"/>
<name>A0A4U8YZK6_METTU</name>
<organism evidence="2 3">
    <name type="scientific">Methylocella tundrae</name>
    <dbReference type="NCBI Taxonomy" id="227605"/>
    <lineage>
        <taxon>Bacteria</taxon>
        <taxon>Pseudomonadati</taxon>
        <taxon>Pseudomonadota</taxon>
        <taxon>Alphaproteobacteria</taxon>
        <taxon>Hyphomicrobiales</taxon>
        <taxon>Beijerinckiaceae</taxon>
        <taxon>Methylocella</taxon>
    </lineage>
</organism>